<dbReference type="EMBL" id="CP009359">
    <property type="protein sequence ID" value="AIW17490.1"/>
    <property type="molecule type" value="Genomic_DNA"/>
</dbReference>
<dbReference type="EMBL" id="AFWI01000154">
    <property type="protein sequence ID" value="EGU54481.1"/>
    <property type="molecule type" value="Genomic_DNA"/>
</dbReference>
<dbReference type="RefSeq" id="WP_004745302.1">
    <property type="nucleotide sequence ID" value="NZ_AFWI01000154.1"/>
</dbReference>
<dbReference type="Gene3D" id="1.10.10.10">
    <property type="entry name" value="Winged helix-like DNA-binding domain superfamily/Winged helix DNA-binding domain"/>
    <property type="match status" value="1"/>
</dbReference>
<dbReference type="KEGG" id="vtu:IX91_25880"/>
<keyword evidence="1" id="KW-0614">Plasmid</keyword>
<accession>F9T6S6</accession>
<geneLocation type="plasmid" evidence="1 4">
    <name>p48</name>
</geneLocation>
<dbReference type="PATRIC" id="fig|1051646.9.peg.5046"/>
<evidence type="ECO:0000313" key="3">
    <source>
        <dbReference type="Proteomes" id="UP000003836"/>
    </source>
</evidence>
<protein>
    <recommendedName>
        <fullName evidence="5">Helix-turn-helix type 11 domain-containing protein</fullName>
    </recommendedName>
</protein>
<evidence type="ECO:0000313" key="4">
    <source>
        <dbReference type="Proteomes" id="UP000030071"/>
    </source>
</evidence>
<reference evidence="1 4" key="3">
    <citation type="submission" date="2014-08" db="EMBL/GenBank/DDBJ databases">
        <title>First Complete Genome Sequence of the Shellfish Pathogen Vibrio tubiashii.</title>
        <authorList>
            <person name="Richards G.P."/>
            <person name="Needleman D.S."/>
            <person name="Watson M.A."/>
            <person name="Bono J.L."/>
        </authorList>
    </citation>
    <scope>NUCLEOTIDE SEQUENCE [LARGE SCALE GENOMIC DNA]</scope>
    <source>
        <strain evidence="1 4">ATCC 19109</strain>
        <plasmid evidence="1">p48</plasmid>
        <plasmid evidence="4">Plasmid p48</plasmid>
    </source>
</reference>
<dbReference type="HOGENOM" id="CLU_2248976_0_0_6"/>
<reference evidence="2 3" key="2">
    <citation type="journal article" date="2012" name="Int. J. Syst. Evol. Microbiol.">
        <title>Vibrio caribbeanicus sp. nov., isolated from the marine sponge Scleritoderma cyanea.</title>
        <authorList>
            <person name="Hoffmann M."/>
            <person name="Monday S.R."/>
            <person name="Allard M.W."/>
            <person name="Strain E.A."/>
            <person name="Whittaker P."/>
            <person name="Naum M."/>
            <person name="McCarthy P.J."/>
            <person name="Lopez J.V."/>
            <person name="Fischer M."/>
            <person name="Brown E.W."/>
        </authorList>
    </citation>
    <scope>NUCLEOTIDE SEQUENCE [LARGE SCALE GENOMIC DNA]</scope>
    <source>
        <strain evidence="2 3">ATCC 19109</strain>
    </source>
</reference>
<dbReference type="AlphaFoldDB" id="F9T6S6"/>
<gene>
    <name evidence="1" type="ORF">IX91_25880</name>
    <name evidence="2" type="ORF">VITU9109_02867</name>
</gene>
<dbReference type="InterPro" id="IPR017162">
    <property type="entry name" value="UCP037266"/>
</dbReference>
<sequence length="104" mass="11904">MPSLLEIEIKGKTSAAFYRKLVLAYLVDSKPNMNLKALELETGWPHITIQKSVNELDSISIKTSYHGTAKQGYYSVDSWGVFDKKVVYDNIKPIREKLNSYFTK</sequence>
<dbReference type="InterPro" id="IPR036388">
    <property type="entry name" value="WH-like_DNA-bd_sf"/>
</dbReference>
<dbReference type="Pfam" id="PF09904">
    <property type="entry name" value="HTH_43"/>
    <property type="match status" value="1"/>
</dbReference>
<evidence type="ECO:0000313" key="2">
    <source>
        <dbReference type="EMBL" id="EGU54481.1"/>
    </source>
</evidence>
<name>F9T6S6_9VIBR</name>
<reference evidence="2" key="1">
    <citation type="submission" date="2011-08" db="EMBL/GenBank/DDBJ databases">
        <authorList>
            <person name="Hoffman M."/>
            <person name="Strain E.A."/>
            <person name="Brown E."/>
            <person name="Allard M.W."/>
        </authorList>
    </citation>
    <scope>NUCLEOTIDE SEQUENCE</scope>
    <source>
        <strain evidence="2">ATCC 19109</strain>
    </source>
</reference>
<organism evidence="1 4">
    <name type="scientific">Vibrio tubiashii ATCC 19109</name>
    <dbReference type="NCBI Taxonomy" id="1051646"/>
    <lineage>
        <taxon>Bacteria</taxon>
        <taxon>Pseudomonadati</taxon>
        <taxon>Pseudomonadota</taxon>
        <taxon>Gammaproteobacteria</taxon>
        <taxon>Vibrionales</taxon>
        <taxon>Vibrionaceae</taxon>
        <taxon>Vibrio</taxon>
        <taxon>Vibrio oreintalis group</taxon>
    </lineage>
</organism>
<dbReference type="Proteomes" id="UP000030071">
    <property type="component" value="Plasmid p48"/>
</dbReference>
<dbReference type="GeneID" id="23448156"/>
<keyword evidence="3" id="KW-1185">Reference proteome</keyword>
<proteinExistence type="predicted"/>
<evidence type="ECO:0008006" key="5">
    <source>
        <dbReference type="Google" id="ProtNLM"/>
    </source>
</evidence>
<evidence type="ECO:0000313" key="1">
    <source>
        <dbReference type="EMBL" id="AIW17490.1"/>
    </source>
</evidence>
<dbReference type="Proteomes" id="UP000003836">
    <property type="component" value="Unassembled WGS sequence"/>
</dbReference>